<dbReference type="CDD" id="cd19049">
    <property type="entry name" value="LGIC_TM_anion"/>
    <property type="match status" value="1"/>
</dbReference>
<feature type="transmembrane region" description="Helical" evidence="11">
    <location>
        <begin position="251"/>
        <end position="268"/>
    </location>
</feature>
<dbReference type="InterPro" id="IPR036734">
    <property type="entry name" value="Neur_chan_lig-bd_sf"/>
</dbReference>
<dbReference type="InterPro" id="IPR036719">
    <property type="entry name" value="Neuro-gated_channel_TM_sf"/>
</dbReference>
<evidence type="ECO:0000256" key="4">
    <source>
        <dbReference type="ARBA" id="ARBA00022475"/>
    </source>
</evidence>
<proteinExistence type="inferred from homology"/>
<keyword evidence="4" id="KW-1003">Cell membrane</keyword>
<feature type="transmembrane region" description="Helical" evidence="11">
    <location>
        <begin position="442"/>
        <end position="461"/>
    </location>
</feature>
<feature type="transmembrane region" description="Helical" evidence="11">
    <location>
        <begin position="218"/>
        <end position="239"/>
    </location>
</feature>
<dbReference type="OMA" id="SCTAFIF"/>
<keyword evidence="9 11" id="KW-0472">Membrane</keyword>
<evidence type="ECO:0000256" key="1">
    <source>
        <dbReference type="ARBA" id="ARBA00004141"/>
    </source>
</evidence>
<dbReference type="EnsemblMetazoa" id="RPRC001865-RA">
    <property type="protein sequence ID" value="RPRC001865-PA"/>
    <property type="gene ID" value="RPRC001865"/>
</dbReference>
<keyword evidence="8 11" id="KW-0406">Ion transport</keyword>
<keyword evidence="5 11" id="KW-0812">Transmembrane</keyword>
<dbReference type="PRINTS" id="PR00252">
    <property type="entry name" value="NRIONCHANNEL"/>
</dbReference>
<dbReference type="GO" id="GO:0005254">
    <property type="term" value="F:chloride channel activity"/>
    <property type="evidence" value="ECO:0007669"/>
    <property type="project" value="UniProtKB-ARBA"/>
</dbReference>
<dbReference type="GO" id="GO:0099095">
    <property type="term" value="F:ligand-gated monoatomic anion channel activity"/>
    <property type="evidence" value="ECO:0007669"/>
    <property type="project" value="UniProtKB-ARBA"/>
</dbReference>
<reference evidence="14" key="1">
    <citation type="submission" date="2015-05" db="UniProtKB">
        <authorList>
            <consortium name="EnsemblMetazoa"/>
        </authorList>
    </citation>
    <scope>IDENTIFICATION</scope>
</reference>
<evidence type="ECO:0000256" key="7">
    <source>
        <dbReference type="ARBA" id="ARBA00022989"/>
    </source>
</evidence>
<evidence type="ECO:0000256" key="9">
    <source>
        <dbReference type="ARBA" id="ARBA00023136"/>
    </source>
</evidence>
<dbReference type="CDD" id="cd18987">
    <property type="entry name" value="LGIC_ECD_anion"/>
    <property type="match status" value="1"/>
</dbReference>
<dbReference type="InterPro" id="IPR006202">
    <property type="entry name" value="Neur_chan_lig-bd"/>
</dbReference>
<feature type="domain" description="Neurotransmitter-gated ion-channel ligand-binding" evidence="12">
    <location>
        <begin position="45"/>
        <end position="217"/>
    </location>
</feature>
<dbReference type="SUPFAM" id="SSF90112">
    <property type="entry name" value="Neurotransmitter-gated ion-channel transmembrane pore"/>
    <property type="match status" value="1"/>
</dbReference>
<dbReference type="InterPro" id="IPR006201">
    <property type="entry name" value="Neur_channel"/>
</dbReference>
<keyword evidence="7 11" id="KW-1133">Transmembrane helix</keyword>
<accession>T1HCV0</accession>
<comment type="similarity">
    <text evidence="11">Belongs to the ligand-gated ion channel (TC 1.A.9) family.</text>
</comment>
<dbReference type="eggNOG" id="KOG3644">
    <property type="taxonomic scope" value="Eukaryota"/>
</dbReference>
<comment type="caution">
    <text evidence="11">Lacks conserved residue(s) required for the propagation of feature annotation.</text>
</comment>
<dbReference type="EMBL" id="ACPB03000213">
    <property type="status" value="NOT_ANNOTATED_CDS"/>
    <property type="molecule type" value="Genomic_DNA"/>
</dbReference>
<evidence type="ECO:0000256" key="3">
    <source>
        <dbReference type="ARBA" id="ARBA00022448"/>
    </source>
</evidence>
<dbReference type="Gene3D" id="1.20.58.390">
    <property type="entry name" value="Neurotransmitter-gated ion-channel transmembrane domain"/>
    <property type="match status" value="1"/>
</dbReference>
<evidence type="ECO:0000256" key="6">
    <source>
        <dbReference type="ARBA" id="ARBA00022729"/>
    </source>
</evidence>
<evidence type="ECO:0000256" key="11">
    <source>
        <dbReference type="RuleBase" id="RU000687"/>
    </source>
</evidence>
<dbReference type="GO" id="GO:0004888">
    <property type="term" value="F:transmembrane signaling receptor activity"/>
    <property type="evidence" value="ECO:0007669"/>
    <property type="project" value="InterPro"/>
</dbReference>
<comment type="subcellular location">
    <subcellularLocation>
        <location evidence="2">Cell membrane</location>
    </subcellularLocation>
    <subcellularLocation>
        <location evidence="1">Membrane</location>
        <topology evidence="1">Multi-pass membrane protein</topology>
    </subcellularLocation>
</comment>
<keyword evidence="15" id="KW-1185">Reference proteome</keyword>
<dbReference type="SUPFAM" id="SSF63712">
    <property type="entry name" value="Nicotinic receptor ligand binding domain-like"/>
    <property type="match status" value="1"/>
</dbReference>
<dbReference type="Pfam" id="PF02931">
    <property type="entry name" value="Neur_chan_LBD"/>
    <property type="match status" value="1"/>
</dbReference>
<feature type="domain" description="Neurotransmitter-gated ion-channel transmembrane" evidence="13">
    <location>
        <begin position="226"/>
        <end position="456"/>
    </location>
</feature>
<dbReference type="PRINTS" id="PR00253">
    <property type="entry name" value="GABAARECEPTR"/>
</dbReference>
<evidence type="ECO:0000313" key="15">
    <source>
        <dbReference type="Proteomes" id="UP000015103"/>
    </source>
</evidence>
<evidence type="ECO:0008006" key="16">
    <source>
        <dbReference type="Google" id="ProtNLM"/>
    </source>
</evidence>
<dbReference type="InterPro" id="IPR018000">
    <property type="entry name" value="Neurotransmitter_ion_chnl_CS"/>
</dbReference>
<keyword evidence="3 11" id="KW-0813">Transport</keyword>
<dbReference type="HOGENOM" id="CLU_010920_0_1_1"/>
<dbReference type="PROSITE" id="PS00236">
    <property type="entry name" value="NEUROTR_ION_CHANNEL"/>
    <property type="match status" value="1"/>
</dbReference>
<evidence type="ECO:0000256" key="8">
    <source>
        <dbReference type="ARBA" id="ARBA00023065"/>
    </source>
</evidence>
<dbReference type="PANTHER" id="PTHR18945">
    <property type="entry name" value="NEUROTRANSMITTER GATED ION CHANNEL"/>
    <property type="match status" value="1"/>
</dbReference>
<dbReference type="STRING" id="13249.T1HCV0"/>
<organism evidence="14 15">
    <name type="scientific">Rhodnius prolixus</name>
    <name type="common">Triatomid bug</name>
    <dbReference type="NCBI Taxonomy" id="13249"/>
    <lineage>
        <taxon>Eukaryota</taxon>
        <taxon>Metazoa</taxon>
        <taxon>Ecdysozoa</taxon>
        <taxon>Arthropoda</taxon>
        <taxon>Hexapoda</taxon>
        <taxon>Insecta</taxon>
        <taxon>Pterygota</taxon>
        <taxon>Neoptera</taxon>
        <taxon>Paraneoptera</taxon>
        <taxon>Hemiptera</taxon>
        <taxon>Heteroptera</taxon>
        <taxon>Panheteroptera</taxon>
        <taxon>Cimicomorpha</taxon>
        <taxon>Reduviidae</taxon>
        <taxon>Triatominae</taxon>
        <taxon>Rhodnius</taxon>
    </lineage>
</organism>
<dbReference type="InParanoid" id="T1HCV0"/>
<name>T1HCV0_RHOPR</name>
<dbReference type="Gene3D" id="2.70.170.10">
    <property type="entry name" value="Neurotransmitter-gated ion-channel ligand-binding domain"/>
    <property type="match status" value="1"/>
</dbReference>
<dbReference type="GO" id="GO:0005230">
    <property type="term" value="F:extracellular ligand-gated monoatomic ion channel activity"/>
    <property type="evidence" value="ECO:0007669"/>
    <property type="project" value="InterPro"/>
</dbReference>
<dbReference type="InterPro" id="IPR038050">
    <property type="entry name" value="Neuro_actylchol_rec"/>
</dbReference>
<evidence type="ECO:0000313" key="14">
    <source>
        <dbReference type="EnsemblMetazoa" id="RPRC001865-PA"/>
    </source>
</evidence>
<dbReference type="VEuPathDB" id="VectorBase:RPRC001865"/>
<evidence type="ECO:0000259" key="13">
    <source>
        <dbReference type="Pfam" id="PF02932"/>
    </source>
</evidence>
<dbReference type="InterPro" id="IPR006028">
    <property type="entry name" value="GABAA/Glycine_rcpt"/>
</dbReference>
<evidence type="ECO:0000256" key="10">
    <source>
        <dbReference type="ARBA" id="ARBA00023303"/>
    </source>
</evidence>
<dbReference type="GO" id="GO:0005886">
    <property type="term" value="C:plasma membrane"/>
    <property type="evidence" value="ECO:0007669"/>
    <property type="project" value="UniProtKB-SubCell"/>
</dbReference>
<sequence>MENWIFWNKKAVENVYKGMTQSELFAYLTDKSRYDKLQIPSLDNQPMNDIEVQMLLELRWEDPRLRYSNLNTTISLLIGEKFLFDNIWIPHIFMTNEKNSLILGPIRKDDLITVLPTATVLFTTRLRSSLVCHLSVGKFPFDKQICDLVMDSWRYNTSALRLVWDTENPILLHGGKVSLAEFYLIGLETMSSSDFYQRAGHAYNYSSLILRFHLAREYGFYLMDYYVPSCLLVILSWVSFWQSPDALPSRAYLGSMTMLTFLMLGWSGDSIPRTSQFMANDVWELSCTAFIFLSLAEFAFVNTIDRSGSDSVKLKRPTTKYILKSTVSLTPREPRSLHRRRVSSAPSSPEIRKHFAQFLSPDYQPDFQKNKFGIEQGTLRKREITFGSHSPVEIHKASDARDFADQLNKALEKVKEDEEKSVLAFMMTPQEIAQWIDEKSRIVFPVAFLIFNVVYWSITLLL</sequence>
<keyword evidence="10 11" id="KW-0407">Ion channel</keyword>
<evidence type="ECO:0000256" key="5">
    <source>
        <dbReference type="ARBA" id="ARBA00022692"/>
    </source>
</evidence>
<evidence type="ECO:0000259" key="12">
    <source>
        <dbReference type="Pfam" id="PF02931"/>
    </source>
</evidence>
<dbReference type="Pfam" id="PF02932">
    <property type="entry name" value="Neur_chan_memb"/>
    <property type="match status" value="1"/>
</dbReference>
<evidence type="ECO:0000256" key="2">
    <source>
        <dbReference type="ARBA" id="ARBA00004236"/>
    </source>
</evidence>
<dbReference type="InterPro" id="IPR006029">
    <property type="entry name" value="Neurotrans-gated_channel_TM"/>
</dbReference>
<keyword evidence="6" id="KW-0732">Signal</keyword>
<protein>
    <recommendedName>
        <fullName evidence="16">Neurotransmitter-gated ion-channel ligand-binding domain-containing protein</fullName>
    </recommendedName>
</protein>
<dbReference type="AlphaFoldDB" id="T1HCV0"/>
<dbReference type="Proteomes" id="UP000015103">
    <property type="component" value="Unassembled WGS sequence"/>
</dbReference>